<dbReference type="Proteomes" id="UP001596233">
    <property type="component" value="Unassembled WGS sequence"/>
</dbReference>
<name>A0ABW1V2N0_9BACL</name>
<evidence type="ECO:0000313" key="2">
    <source>
        <dbReference type="EMBL" id="MFC6332805.1"/>
    </source>
</evidence>
<keyword evidence="1" id="KW-1133">Transmembrane helix</keyword>
<keyword evidence="3" id="KW-1185">Reference proteome</keyword>
<keyword evidence="1" id="KW-0472">Membrane</keyword>
<proteinExistence type="predicted"/>
<accession>A0ABW1V2N0</accession>
<sequence>MSNGKKKLLFGIAGLVLIGILVALYMLFLSSPKPFPDREKLVDEINRVYRDGAAQDIQDVIYLDHKNVYVPFVSASDEYSMSVWEWKYNKWKLIYVTTEGMPILWLLDRNDPSAHRILWNLHPDDGVDALQLYLINNRGYQISHRSNQVYDSIYTPKVQVDHRISLQQSSYGAMALPDEWITINKELEQLKKVNQSYMLPMQSVTSNIRVNTYDKDNHVVFPERSVNGRSYSNGRLHYQFIMFINESDIEMMQ</sequence>
<organism evidence="2 3">
    <name type="scientific">Paenibacillus septentrionalis</name>
    <dbReference type="NCBI Taxonomy" id="429342"/>
    <lineage>
        <taxon>Bacteria</taxon>
        <taxon>Bacillati</taxon>
        <taxon>Bacillota</taxon>
        <taxon>Bacilli</taxon>
        <taxon>Bacillales</taxon>
        <taxon>Paenibacillaceae</taxon>
        <taxon>Paenibacillus</taxon>
    </lineage>
</organism>
<feature type="transmembrane region" description="Helical" evidence="1">
    <location>
        <begin position="7"/>
        <end position="28"/>
    </location>
</feature>
<reference evidence="3" key="1">
    <citation type="journal article" date="2019" name="Int. J. Syst. Evol. Microbiol.">
        <title>The Global Catalogue of Microorganisms (GCM) 10K type strain sequencing project: providing services to taxonomists for standard genome sequencing and annotation.</title>
        <authorList>
            <consortium name="The Broad Institute Genomics Platform"/>
            <consortium name="The Broad Institute Genome Sequencing Center for Infectious Disease"/>
            <person name="Wu L."/>
            <person name="Ma J."/>
        </authorList>
    </citation>
    <scope>NUCLEOTIDE SEQUENCE [LARGE SCALE GENOMIC DNA]</scope>
    <source>
        <strain evidence="3">PCU 280</strain>
    </source>
</reference>
<comment type="caution">
    <text evidence="2">The sequence shown here is derived from an EMBL/GenBank/DDBJ whole genome shotgun (WGS) entry which is preliminary data.</text>
</comment>
<evidence type="ECO:0000313" key="3">
    <source>
        <dbReference type="Proteomes" id="UP001596233"/>
    </source>
</evidence>
<protein>
    <submittedName>
        <fullName evidence="2">Uncharacterized protein</fullName>
    </submittedName>
</protein>
<evidence type="ECO:0000256" key="1">
    <source>
        <dbReference type="SAM" id="Phobius"/>
    </source>
</evidence>
<dbReference type="EMBL" id="JBHSTE010000003">
    <property type="protein sequence ID" value="MFC6332805.1"/>
    <property type="molecule type" value="Genomic_DNA"/>
</dbReference>
<gene>
    <name evidence="2" type="ORF">ACFP56_09245</name>
</gene>
<keyword evidence="1" id="KW-0812">Transmembrane</keyword>
<dbReference type="RefSeq" id="WP_379233622.1">
    <property type="nucleotide sequence ID" value="NZ_JBHSTE010000003.1"/>
</dbReference>